<sequence length="167" mass="19155">MFHISVILAPLLCLTSPHKLFSSPLLAIIKPKTGIGSPHPLYAFWTLIAGIAAILNFQFMTRLITFVYTYDWPVPANYGLPTPTSYIRPPLDKKSLNDHLFYIIDRASSNRIVTLCDLFLSTLALQLIQFERFTTIWGFIEYTLESLILGRAASFALWQRREWEDKS</sequence>
<evidence type="ECO:0000256" key="1">
    <source>
        <dbReference type="SAM" id="Phobius"/>
    </source>
</evidence>
<protein>
    <submittedName>
        <fullName evidence="2">Uncharacterized protein</fullName>
    </submittedName>
</protein>
<keyword evidence="1" id="KW-0472">Membrane</keyword>
<feature type="transmembrane region" description="Helical" evidence="1">
    <location>
        <begin position="43"/>
        <end position="60"/>
    </location>
</feature>
<accession>A0A067QFA3</accession>
<dbReference type="EMBL" id="KL197709">
    <property type="protein sequence ID" value="KDQ64840.1"/>
    <property type="molecule type" value="Genomic_DNA"/>
</dbReference>
<evidence type="ECO:0000313" key="3">
    <source>
        <dbReference type="Proteomes" id="UP000027265"/>
    </source>
</evidence>
<dbReference type="AlphaFoldDB" id="A0A067QFA3"/>
<feature type="non-terminal residue" evidence="2">
    <location>
        <position position="167"/>
    </location>
</feature>
<gene>
    <name evidence="2" type="ORF">JAAARDRAFT_75309</name>
</gene>
<keyword evidence="1" id="KW-1133">Transmembrane helix</keyword>
<evidence type="ECO:0000313" key="2">
    <source>
        <dbReference type="EMBL" id="KDQ64840.1"/>
    </source>
</evidence>
<name>A0A067QFA3_9AGAM</name>
<keyword evidence="1" id="KW-0812">Transmembrane</keyword>
<reference evidence="3" key="1">
    <citation type="journal article" date="2014" name="Proc. Natl. Acad. Sci. U.S.A.">
        <title>Extensive sampling of basidiomycete genomes demonstrates inadequacy of the white-rot/brown-rot paradigm for wood decay fungi.</title>
        <authorList>
            <person name="Riley R."/>
            <person name="Salamov A.A."/>
            <person name="Brown D.W."/>
            <person name="Nagy L.G."/>
            <person name="Floudas D."/>
            <person name="Held B.W."/>
            <person name="Levasseur A."/>
            <person name="Lombard V."/>
            <person name="Morin E."/>
            <person name="Otillar R."/>
            <person name="Lindquist E.A."/>
            <person name="Sun H."/>
            <person name="LaButti K.M."/>
            <person name="Schmutz J."/>
            <person name="Jabbour D."/>
            <person name="Luo H."/>
            <person name="Baker S.E."/>
            <person name="Pisabarro A.G."/>
            <person name="Walton J.D."/>
            <person name="Blanchette R.A."/>
            <person name="Henrissat B."/>
            <person name="Martin F."/>
            <person name="Cullen D."/>
            <person name="Hibbett D.S."/>
            <person name="Grigoriev I.V."/>
        </authorList>
    </citation>
    <scope>NUCLEOTIDE SEQUENCE [LARGE SCALE GENOMIC DNA]</scope>
    <source>
        <strain evidence="3">MUCL 33604</strain>
    </source>
</reference>
<dbReference type="Proteomes" id="UP000027265">
    <property type="component" value="Unassembled WGS sequence"/>
</dbReference>
<keyword evidence="3" id="KW-1185">Reference proteome</keyword>
<dbReference type="InParanoid" id="A0A067QFA3"/>
<proteinExistence type="predicted"/>
<organism evidence="2 3">
    <name type="scientific">Jaapia argillacea MUCL 33604</name>
    <dbReference type="NCBI Taxonomy" id="933084"/>
    <lineage>
        <taxon>Eukaryota</taxon>
        <taxon>Fungi</taxon>
        <taxon>Dikarya</taxon>
        <taxon>Basidiomycota</taxon>
        <taxon>Agaricomycotina</taxon>
        <taxon>Agaricomycetes</taxon>
        <taxon>Agaricomycetidae</taxon>
        <taxon>Jaapiales</taxon>
        <taxon>Jaapiaceae</taxon>
        <taxon>Jaapia</taxon>
    </lineage>
</organism>
<dbReference type="HOGENOM" id="CLU_1598441_0_0_1"/>